<dbReference type="AlphaFoldDB" id="A0AAD7AAU4"/>
<evidence type="ECO:0000313" key="2">
    <source>
        <dbReference type="Proteomes" id="UP001218218"/>
    </source>
</evidence>
<protein>
    <submittedName>
        <fullName evidence="1">Uncharacterized protein</fullName>
    </submittedName>
</protein>
<sequence>MAPLPAYLLLRLAGARLHLAPDKVHSFRLEFGNPDSSSLSPRSLMFCIPVSRHVANWTLLRGVIAQEPEDGRTNRLYAHTANALEYCWNTDLHRTFKREGWIKMDVHGDTGGERGAVEAVASVASLFGGRVLKKGLACGGGVQFQLVAQGGILLVVAEFEIFSLPNDSRSAQLFGQLIWFMQCDLFCAAWLEQMEGLDMMSHRVRGSFSKVGENRTTEKLLLEARDLLHFRKNEKVTVDRIGERGERGIQILQDARHSVETLHTLEISHEEQPEHGLRNDDDLAAKIDRASEMVEIEFIMAWNHRAAQANRRRNQQKKPHTSCVMF</sequence>
<name>A0AAD7AAU4_9AGAR</name>
<dbReference type="EMBL" id="JARIHO010000011">
    <property type="protein sequence ID" value="KAJ7353630.1"/>
    <property type="molecule type" value="Genomic_DNA"/>
</dbReference>
<accession>A0AAD7AAU4</accession>
<reference evidence="1" key="1">
    <citation type="submission" date="2023-03" db="EMBL/GenBank/DDBJ databases">
        <title>Massive genome expansion in bonnet fungi (Mycena s.s.) driven by repeated elements and novel gene families across ecological guilds.</title>
        <authorList>
            <consortium name="Lawrence Berkeley National Laboratory"/>
            <person name="Harder C.B."/>
            <person name="Miyauchi S."/>
            <person name="Viragh M."/>
            <person name="Kuo A."/>
            <person name="Thoen E."/>
            <person name="Andreopoulos B."/>
            <person name="Lu D."/>
            <person name="Skrede I."/>
            <person name="Drula E."/>
            <person name="Henrissat B."/>
            <person name="Morin E."/>
            <person name="Kohler A."/>
            <person name="Barry K."/>
            <person name="LaButti K."/>
            <person name="Morin E."/>
            <person name="Salamov A."/>
            <person name="Lipzen A."/>
            <person name="Mereny Z."/>
            <person name="Hegedus B."/>
            <person name="Baldrian P."/>
            <person name="Stursova M."/>
            <person name="Weitz H."/>
            <person name="Taylor A."/>
            <person name="Grigoriev I.V."/>
            <person name="Nagy L.G."/>
            <person name="Martin F."/>
            <person name="Kauserud H."/>
        </authorList>
    </citation>
    <scope>NUCLEOTIDE SEQUENCE</scope>
    <source>
        <strain evidence="1">CBHHK002</strain>
    </source>
</reference>
<dbReference type="Proteomes" id="UP001218218">
    <property type="component" value="Unassembled WGS sequence"/>
</dbReference>
<evidence type="ECO:0000313" key="1">
    <source>
        <dbReference type="EMBL" id="KAJ7353630.1"/>
    </source>
</evidence>
<gene>
    <name evidence="1" type="ORF">DFH08DRAFT_805150</name>
</gene>
<organism evidence="1 2">
    <name type="scientific">Mycena albidolilacea</name>
    <dbReference type="NCBI Taxonomy" id="1033008"/>
    <lineage>
        <taxon>Eukaryota</taxon>
        <taxon>Fungi</taxon>
        <taxon>Dikarya</taxon>
        <taxon>Basidiomycota</taxon>
        <taxon>Agaricomycotina</taxon>
        <taxon>Agaricomycetes</taxon>
        <taxon>Agaricomycetidae</taxon>
        <taxon>Agaricales</taxon>
        <taxon>Marasmiineae</taxon>
        <taxon>Mycenaceae</taxon>
        <taxon>Mycena</taxon>
    </lineage>
</organism>
<comment type="caution">
    <text evidence="1">The sequence shown here is derived from an EMBL/GenBank/DDBJ whole genome shotgun (WGS) entry which is preliminary data.</text>
</comment>
<proteinExistence type="predicted"/>
<keyword evidence="2" id="KW-1185">Reference proteome</keyword>